<dbReference type="InterPro" id="IPR000175">
    <property type="entry name" value="Na/ntran_symport"/>
</dbReference>
<dbReference type="GO" id="GO:0015179">
    <property type="term" value="F:L-amino acid transmembrane transporter activity"/>
    <property type="evidence" value="ECO:0007669"/>
    <property type="project" value="TreeGrafter"/>
</dbReference>
<keyword evidence="4 17" id="KW-0812">Transmembrane</keyword>
<keyword evidence="5" id="KW-0769">Symport</keyword>
<comment type="subcellular location">
    <subcellularLocation>
        <location evidence="1">Membrane</location>
        <topology evidence="1">Multi-pass membrane protein</topology>
    </subcellularLocation>
</comment>
<name>A0A482WH36_LAOST</name>
<dbReference type="OrthoDB" id="7698052at2759"/>
<dbReference type="EMBL" id="QKKF02036179">
    <property type="protein sequence ID" value="RZF32640.1"/>
    <property type="molecule type" value="Genomic_DNA"/>
</dbReference>
<organism evidence="18 19">
    <name type="scientific">Laodelphax striatellus</name>
    <name type="common">Small brown planthopper</name>
    <name type="synonym">Delphax striatella</name>
    <dbReference type="NCBI Taxonomy" id="195883"/>
    <lineage>
        <taxon>Eukaryota</taxon>
        <taxon>Metazoa</taxon>
        <taxon>Ecdysozoa</taxon>
        <taxon>Arthropoda</taxon>
        <taxon>Hexapoda</taxon>
        <taxon>Insecta</taxon>
        <taxon>Pterygota</taxon>
        <taxon>Neoptera</taxon>
        <taxon>Paraneoptera</taxon>
        <taxon>Hemiptera</taxon>
        <taxon>Auchenorrhyncha</taxon>
        <taxon>Fulgoroidea</taxon>
        <taxon>Delphacidae</taxon>
        <taxon>Criomorphinae</taxon>
        <taxon>Laodelphax</taxon>
    </lineage>
</organism>
<dbReference type="GO" id="GO:0005886">
    <property type="term" value="C:plasma membrane"/>
    <property type="evidence" value="ECO:0007669"/>
    <property type="project" value="TreeGrafter"/>
</dbReference>
<evidence type="ECO:0000256" key="6">
    <source>
        <dbReference type="ARBA" id="ARBA00022970"/>
    </source>
</evidence>
<evidence type="ECO:0000256" key="10">
    <source>
        <dbReference type="ARBA" id="ARBA00023136"/>
    </source>
</evidence>
<evidence type="ECO:0000256" key="4">
    <source>
        <dbReference type="ARBA" id="ARBA00022692"/>
    </source>
</evidence>
<feature type="transmembrane region" description="Helical" evidence="17">
    <location>
        <begin position="244"/>
        <end position="273"/>
    </location>
</feature>
<feature type="transmembrane region" description="Helical" evidence="17">
    <location>
        <begin position="159"/>
        <end position="178"/>
    </location>
</feature>
<dbReference type="PANTHER" id="PTHR11616">
    <property type="entry name" value="SODIUM/CHLORIDE DEPENDENT TRANSPORTER"/>
    <property type="match status" value="1"/>
</dbReference>
<keyword evidence="3" id="KW-0813">Transport</keyword>
<keyword evidence="6" id="KW-0029">Amino-acid transport</keyword>
<keyword evidence="8 15" id="KW-0915">Sodium</keyword>
<keyword evidence="10 17" id="KW-0472">Membrane</keyword>
<evidence type="ECO:0000256" key="15">
    <source>
        <dbReference type="PIRSR" id="PIRSR600175-1"/>
    </source>
</evidence>
<dbReference type="InParanoid" id="A0A482WH36"/>
<dbReference type="PANTHER" id="PTHR11616:SF321">
    <property type="entry name" value="SODIUM-DEPENDENT NUTRIENT AMINO ACID TRANSPORTER 1-RELATED"/>
    <property type="match status" value="1"/>
</dbReference>
<feature type="transmembrane region" description="Helical" evidence="17">
    <location>
        <begin position="382"/>
        <end position="400"/>
    </location>
</feature>
<keyword evidence="9" id="KW-0406">Ion transport</keyword>
<evidence type="ECO:0000256" key="11">
    <source>
        <dbReference type="ARBA" id="ARBA00023180"/>
    </source>
</evidence>
<feature type="transmembrane region" description="Helical" evidence="17">
    <location>
        <begin position="458"/>
        <end position="481"/>
    </location>
</feature>
<feature type="disulfide bond" evidence="16">
    <location>
        <begin position="65"/>
        <end position="74"/>
    </location>
</feature>
<dbReference type="SMR" id="A0A482WH36"/>
<evidence type="ECO:0000256" key="2">
    <source>
        <dbReference type="ARBA" id="ARBA00006459"/>
    </source>
</evidence>
<dbReference type="InterPro" id="IPR037272">
    <property type="entry name" value="SNS_sf"/>
</dbReference>
<dbReference type="GO" id="GO:0005283">
    <property type="term" value="F:amino acid:sodium symporter activity"/>
    <property type="evidence" value="ECO:0007669"/>
    <property type="project" value="TreeGrafter"/>
</dbReference>
<evidence type="ECO:0000313" key="19">
    <source>
        <dbReference type="Proteomes" id="UP000291343"/>
    </source>
</evidence>
<feature type="transmembrane region" description="Helical" evidence="17">
    <location>
        <begin position="420"/>
        <end position="438"/>
    </location>
</feature>
<dbReference type="Pfam" id="PF00209">
    <property type="entry name" value="SNF"/>
    <property type="match status" value="1"/>
</dbReference>
<feature type="transmembrane region" description="Helical" evidence="17">
    <location>
        <begin position="347"/>
        <end position="366"/>
    </location>
</feature>
<dbReference type="GO" id="GO:0046872">
    <property type="term" value="F:metal ion binding"/>
    <property type="evidence" value="ECO:0007669"/>
    <property type="project" value="UniProtKB-KW"/>
</dbReference>
<dbReference type="GO" id="GO:0089718">
    <property type="term" value="P:amino acid import across plasma membrane"/>
    <property type="evidence" value="ECO:0007669"/>
    <property type="project" value="TreeGrafter"/>
</dbReference>
<evidence type="ECO:0000313" key="18">
    <source>
        <dbReference type="EMBL" id="RZF32640.1"/>
    </source>
</evidence>
<feature type="transmembrane region" description="Helical" evidence="17">
    <location>
        <begin position="293"/>
        <end position="318"/>
    </location>
</feature>
<accession>A0A482WH36</accession>
<reference evidence="18 19" key="1">
    <citation type="journal article" date="2017" name="Gigascience">
        <title>Genome sequence of the small brown planthopper, Laodelphax striatellus.</title>
        <authorList>
            <person name="Zhu J."/>
            <person name="Jiang F."/>
            <person name="Wang X."/>
            <person name="Yang P."/>
            <person name="Bao Y."/>
            <person name="Zhao W."/>
            <person name="Wang W."/>
            <person name="Lu H."/>
            <person name="Wang Q."/>
            <person name="Cui N."/>
            <person name="Li J."/>
            <person name="Chen X."/>
            <person name="Luo L."/>
            <person name="Yu J."/>
            <person name="Kang L."/>
            <person name="Cui F."/>
        </authorList>
    </citation>
    <scope>NUCLEOTIDE SEQUENCE [LARGE SCALE GENOMIC DNA]</scope>
    <source>
        <strain evidence="18">Lst14</strain>
    </source>
</reference>
<evidence type="ECO:0000256" key="14">
    <source>
        <dbReference type="ARBA" id="ARBA00040215"/>
    </source>
</evidence>
<comment type="caution">
    <text evidence="18">The sequence shown here is derived from an EMBL/GenBank/DDBJ whole genome shotgun (WGS) entry which is preliminary data.</text>
</comment>
<keyword evidence="12" id="KW-0739">Sodium transport</keyword>
<comment type="similarity">
    <text evidence="2">Belongs to the sodium:neurotransmitter symporter (SNF) (TC 2.A.22) family.</text>
</comment>
<keyword evidence="16" id="KW-1015">Disulfide bond</keyword>
<dbReference type="Proteomes" id="UP000291343">
    <property type="component" value="Unassembled WGS sequence"/>
</dbReference>
<keyword evidence="19" id="KW-1185">Reference proteome</keyword>
<evidence type="ECO:0000256" key="16">
    <source>
        <dbReference type="PIRSR" id="PIRSR600175-2"/>
    </source>
</evidence>
<evidence type="ECO:0000256" key="5">
    <source>
        <dbReference type="ARBA" id="ARBA00022847"/>
    </source>
</evidence>
<comment type="function">
    <text evidence="13">Unusual broad substrate spectrum amino acid:sodium cotransporter that promotes absorption of the D isomers of essential amino acids. Neutral amino acids are the preferred substrates, especially methionine and phenylalanine.</text>
</comment>
<dbReference type="PROSITE" id="PS50267">
    <property type="entry name" value="NA_NEUROTRAN_SYMP_3"/>
    <property type="match status" value="1"/>
</dbReference>
<keyword evidence="15" id="KW-0479">Metal-binding</keyword>
<dbReference type="AlphaFoldDB" id="A0A482WH36"/>
<evidence type="ECO:0000256" key="8">
    <source>
        <dbReference type="ARBA" id="ARBA00023053"/>
    </source>
</evidence>
<keyword evidence="7 17" id="KW-1133">Transmembrane helix</keyword>
<evidence type="ECO:0000256" key="12">
    <source>
        <dbReference type="ARBA" id="ARBA00023201"/>
    </source>
</evidence>
<proteinExistence type="inferred from homology"/>
<evidence type="ECO:0000256" key="7">
    <source>
        <dbReference type="ARBA" id="ARBA00022989"/>
    </source>
</evidence>
<evidence type="ECO:0000256" key="1">
    <source>
        <dbReference type="ARBA" id="ARBA00004141"/>
    </source>
</evidence>
<evidence type="ECO:0000256" key="13">
    <source>
        <dbReference type="ARBA" id="ARBA00037785"/>
    </source>
</evidence>
<sequence>MLLIGHYSKTGCMVSGKIVPLVHGVGFTMALMSFLNCIYTMVAATDCLIFSYYSFLPGQMPWMVCDEDLKGKICFGYNEIRECQRASLAQPCLKSNSTLSVMRSLSAFHYRRDVLKEIDYADNTEHKISLFKLAFSAVSCVILALVTDLNFKSGKSSKVILIIHITMQLFVLMIVTFLSTPANNYSGQTMDSGFLDVFRVHYESLLDPQKWMYASVFVFRSMNAVSVGSSLIGSYMPRKSQADLFAVEVTLILLFLYGLGEILISTCLTSLAINMQVSKNELSVYFQDNLFVLMPQIFGMSHVPTKLLTIIFYGYLFFTNIWRAQLILSSIYETFADIKPIIHIYQFYIRTFSCILIFILSLPLYMEGYTETFLHFVRFLEINYMAIIQLIVTFSILYIYGAQKICDDHHFIYGKQPDTFYRLLLILTPALFLIYWAINYTNMSHDRWFSIFFTHPVFIGTYIITQVPHLLGILYKMLFYLKQQNMVHLLKCEDDWGDPNPQIRNERIIYHPRKENKYFRRLDTCKHDCLRYNHILPLIVAEEAMNHRLSFLLQKRNLFTKSEVGIGKSPSFDY</sequence>
<feature type="transmembrane region" description="Helical" evidence="17">
    <location>
        <begin position="211"/>
        <end position="232"/>
    </location>
</feature>
<evidence type="ECO:0000256" key="17">
    <source>
        <dbReference type="SAM" id="Phobius"/>
    </source>
</evidence>
<evidence type="ECO:0000256" key="9">
    <source>
        <dbReference type="ARBA" id="ARBA00023065"/>
    </source>
</evidence>
<keyword evidence="11" id="KW-0325">Glycoprotein</keyword>
<feature type="transmembrane region" description="Helical" evidence="17">
    <location>
        <begin position="128"/>
        <end position="147"/>
    </location>
</feature>
<dbReference type="SUPFAM" id="SSF161070">
    <property type="entry name" value="SNF-like"/>
    <property type="match status" value="1"/>
</dbReference>
<feature type="binding site" evidence="15">
    <location>
        <position position="221"/>
    </location>
    <ligand>
        <name>Na(+)</name>
        <dbReference type="ChEBI" id="CHEBI:29101"/>
        <label>1</label>
    </ligand>
</feature>
<evidence type="ECO:0000256" key="3">
    <source>
        <dbReference type="ARBA" id="ARBA00022448"/>
    </source>
</evidence>
<feature type="transmembrane region" description="Helical" evidence="17">
    <location>
        <begin position="21"/>
        <end position="53"/>
    </location>
</feature>
<gene>
    <name evidence="18" type="ORF">LSTR_LSTR015371</name>
</gene>
<protein>
    <recommendedName>
        <fullName evidence="14">Sodium-dependent nutrient amino acid transporter 1</fullName>
    </recommendedName>
</protein>